<dbReference type="Proteomes" id="UP000324907">
    <property type="component" value="Unassembled WGS sequence"/>
</dbReference>
<feature type="compositionally biased region" description="Gly residues" evidence="1">
    <location>
        <begin position="437"/>
        <end position="448"/>
    </location>
</feature>
<feature type="compositionally biased region" description="Low complexity" evidence="1">
    <location>
        <begin position="640"/>
        <end position="653"/>
    </location>
</feature>
<feature type="compositionally biased region" description="Low complexity" evidence="1">
    <location>
        <begin position="528"/>
        <end position="545"/>
    </location>
</feature>
<feature type="compositionally biased region" description="Low complexity" evidence="1">
    <location>
        <begin position="391"/>
        <end position="405"/>
    </location>
</feature>
<dbReference type="EMBL" id="VLTL01000035">
    <property type="protein sequence ID" value="KAA0167236.1"/>
    <property type="molecule type" value="Genomic_DNA"/>
</dbReference>
<organism evidence="2 3">
    <name type="scientific">Cafeteria roenbergensis</name>
    <name type="common">Marine flagellate</name>
    <dbReference type="NCBI Taxonomy" id="33653"/>
    <lineage>
        <taxon>Eukaryota</taxon>
        <taxon>Sar</taxon>
        <taxon>Stramenopiles</taxon>
        <taxon>Bigyra</taxon>
        <taxon>Opalozoa</taxon>
        <taxon>Bicosoecida</taxon>
        <taxon>Cafeteriaceae</taxon>
        <taxon>Cafeteria</taxon>
    </lineage>
</organism>
<reference evidence="2 3" key="1">
    <citation type="submission" date="2019-07" db="EMBL/GenBank/DDBJ databases">
        <title>Genomes of Cafeteria roenbergensis.</title>
        <authorList>
            <person name="Fischer M.G."/>
            <person name="Hackl T."/>
            <person name="Roman M."/>
        </authorList>
    </citation>
    <scope>NUCLEOTIDE SEQUENCE [LARGE SCALE GENOMIC DNA]</scope>
    <source>
        <strain evidence="2 3">RCC970-E3</strain>
    </source>
</reference>
<dbReference type="PANTHER" id="PTHR38130">
    <property type="entry name" value="EF-HAND DOMAIN-CONTAINING PROTEIN"/>
    <property type="match status" value="1"/>
</dbReference>
<evidence type="ECO:0000313" key="3">
    <source>
        <dbReference type="Proteomes" id="UP000324907"/>
    </source>
</evidence>
<feature type="compositionally biased region" description="Basic and acidic residues" evidence="1">
    <location>
        <begin position="104"/>
        <end position="124"/>
    </location>
</feature>
<dbReference type="AlphaFoldDB" id="A0A5A8DP62"/>
<accession>A0A5A8DP62</accession>
<feature type="region of interest" description="Disordered" evidence="1">
    <location>
        <begin position="389"/>
        <end position="409"/>
    </location>
</feature>
<feature type="compositionally biased region" description="Low complexity" evidence="1">
    <location>
        <begin position="576"/>
        <end position="585"/>
    </location>
</feature>
<comment type="caution">
    <text evidence="2">The sequence shown here is derived from an EMBL/GenBank/DDBJ whole genome shotgun (WGS) entry which is preliminary data.</text>
</comment>
<sequence length="684" mass="69990">MSGLTIGGERDAVAVAHAGWDSTGAERFTTMSIASRGVATVTAAELAGTGARGSTRRAPQLRAVNQTQDIAGATSKRLMGRFGHNRSDFYGTGDIEGAAPSNRLSREVRKESTINRTDDIDGARPSRRTFRTSRRVNPLDPQYDLPAAPARPVTPPRFVRDAMDNTDIAGAQAPVPASQRPVAARRAPTDVSDIPGAVSRALREQDKPPPRDILGAKAVDAPAVQRHFRSHRHTDPLRPCHVIYGAVVEDDAASRPRAAINKAHPPRQSGSLRTDDIEGARPGWRPPHSGAGSIPDERRRQFRDPTNTADVAGAQASTLKRGMRTRRVTDPNDRIYASLDGRPAMPRAAADGEGGAATWLSKASVSGGVAPGTTTLRLAGEPHEPPLERTAQAAAMASQSAAADEASARLSERVALMERRAAARAEAWRLTKRGTDGSVGEGPAGGPSGPASVSGSRGGGSRGSARGIGLQARAESEGTAGTPAAFADSARRGGMAESKQEAAAQPDDAGLSRAVDSALASARRDSARSGLAGASSTALGRSSGLVGPPAHGLPLRGDSPRGGSSSLGARADARSPRVASPPASSEVRRPAASGPDSGRGAWGGFKAGSLSGASSRRSSPRASAGVLGTAGRTAVTATHGEAAVASGGVASSVPRRGGRPSKPTPRQDAAARAAAAAVAALPEY</sequence>
<feature type="region of interest" description="Disordered" evidence="1">
    <location>
        <begin position="421"/>
        <end position="674"/>
    </location>
</feature>
<feature type="compositionally biased region" description="Basic and acidic residues" evidence="1">
    <location>
        <begin position="421"/>
        <end position="435"/>
    </location>
</feature>
<protein>
    <submittedName>
        <fullName evidence="2">Uncharacterized protein</fullName>
    </submittedName>
</protein>
<dbReference type="PANTHER" id="PTHR38130:SF1">
    <property type="entry name" value="EF-HAND DOMAIN-CONTAINING PROTEIN"/>
    <property type="match status" value="1"/>
</dbReference>
<evidence type="ECO:0000256" key="1">
    <source>
        <dbReference type="SAM" id="MobiDB-lite"/>
    </source>
</evidence>
<feature type="compositionally biased region" description="Low complexity" evidence="1">
    <location>
        <begin position="607"/>
        <end position="625"/>
    </location>
</feature>
<evidence type="ECO:0000313" key="2">
    <source>
        <dbReference type="EMBL" id="KAA0167236.1"/>
    </source>
</evidence>
<name>A0A5A8DP62_CAFRO</name>
<gene>
    <name evidence="2" type="ORF">FNF28_02885</name>
</gene>
<feature type="region of interest" description="Disordered" evidence="1">
    <location>
        <begin position="90"/>
        <end position="125"/>
    </location>
</feature>
<feature type="region of interest" description="Disordered" evidence="1">
    <location>
        <begin position="258"/>
        <end position="339"/>
    </location>
</feature>
<feature type="compositionally biased region" description="Low complexity" evidence="1">
    <location>
        <begin position="511"/>
        <end position="521"/>
    </location>
</feature>
<proteinExistence type="predicted"/>